<name>A0ABU1LTE0_9BURK</name>
<dbReference type="SUPFAM" id="SSF52467">
    <property type="entry name" value="DHS-like NAD/FAD-binding domain"/>
    <property type="match status" value="1"/>
</dbReference>
<reference evidence="1 2" key="1">
    <citation type="submission" date="2023-07" db="EMBL/GenBank/DDBJ databases">
        <title>Sorghum-associated microbial communities from plants grown in Nebraska, USA.</title>
        <authorList>
            <person name="Schachtman D."/>
        </authorList>
    </citation>
    <scope>NUCLEOTIDE SEQUENCE [LARGE SCALE GENOMIC DNA]</scope>
    <source>
        <strain evidence="1 2">DS1316</strain>
    </source>
</reference>
<evidence type="ECO:0000313" key="2">
    <source>
        <dbReference type="Proteomes" id="UP001264340"/>
    </source>
</evidence>
<organism evidence="1 2">
    <name type="scientific">Paraburkholderia terricola</name>
    <dbReference type="NCBI Taxonomy" id="169427"/>
    <lineage>
        <taxon>Bacteria</taxon>
        <taxon>Pseudomonadati</taxon>
        <taxon>Pseudomonadota</taxon>
        <taxon>Betaproteobacteria</taxon>
        <taxon>Burkholderiales</taxon>
        <taxon>Burkholderiaceae</taxon>
        <taxon>Paraburkholderia</taxon>
    </lineage>
</organism>
<proteinExistence type="predicted"/>
<sequence length="744" mass="83897">MTKNSTAEPGKKESAAAVIERIPNGIHLHRIREALDKGHAAVMVGSGFSLNAQGGNRLTVWDGLIDKLLADIYITADARKDAKNRLGGISGMLRLAEEYAAVRGRAQLETRLHELLPDAGVVMPGDLHIKLLSLPWSDVYTTNYDTLLERALDTDRRELNPQIKRRYQVVVAANDVPFSKSNGRPRVVKLHGSLRTGSRLIVTEEDYRSYPKDFAPFVNTVQQSMLENVFCLIGFSGDDPNFLLWTGWVRDRLGEKTPPIYLITLKKVSEGQRLILERRNVFPIYIAELGVSDGQADYAASLNALLDFWIDQPPPRRADWPFHNPTTELKSAQPSVAELVVWTITARKNRSESPGWLIAPADNRTRLEHCSGVWRVVFAYRKHQQDLPRWFRVVLLEELVWILKTMLAFPTLSVVDDIAKLLLPEPEENRTSAMPALPDEASSFRPEATQLGVLESRLMLAMLQAARENGDSDGFNVWKSRLDETRNSDLSPDDRCWFLHEQVLFNLERRRRDNALILLNHLQQASGAKADPYWLARVGALFGEVGLVERGQDLVRAALQGIRESIQAEGETAFFLSREQWAERLLGALNFAVEEEKNWKFRDLLAATRVEHEPRSPEVGLRETIVHEQHRPKPLEQKEQKIHRDESARDNVEHPNFQTELVLREIEIADEVLRGTGIDIDSESPNVDKTDSTIRQEATGAAITYIRLAERAGLVPSVGIVGFAAKDLASCYRILSLTKDANAK</sequence>
<dbReference type="RefSeq" id="WP_310122007.1">
    <property type="nucleotide sequence ID" value="NZ_JAVDRP010000006.1"/>
</dbReference>
<keyword evidence="2" id="KW-1185">Reference proteome</keyword>
<comment type="caution">
    <text evidence="1">The sequence shown here is derived from an EMBL/GenBank/DDBJ whole genome shotgun (WGS) entry which is preliminary data.</text>
</comment>
<dbReference type="Proteomes" id="UP001264340">
    <property type="component" value="Unassembled WGS sequence"/>
</dbReference>
<evidence type="ECO:0000313" key="1">
    <source>
        <dbReference type="EMBL" id="MDR6410022.1"/>
    </source>
</evidence>
<evidence type="ECO:0008006" key="3">
    <source>
        <dbReference type="Google" id="ProtNLM"/>
    </source>
</evidence>
<gene>
    <name evidence="1" type="ORF">J2804_003444</name>
</gene>
<dbReference type="Pfam" id="PF13289">
    <property type="entry name" value="SIR2_2"/>
    <property type="match status" value="1"/>
</dbReference>
<dbReference type="EMBL" id="JAVDRP010000006">
    <property type="protein sequence ID" value="MDR6410022.1"/>
    <property type="molecule type" value="Genomic_DNA"/>
</dbReference>
<dbReference type="InterPro" id="IPR029035">
    <property type="entry name" value="DHS-like_NAD/FAD-binding_dom"/>
</dbReference>
<accession>A0ABU1LTE0</accession>
<protein>
    <recommendedName>
        <fullName evidence="3">SIR2-like domain-containing protein</fullName>
    </recommendedName>
</protein>